<feature type="domain" description="Methyltransferase type 11" evidence="1">
    <location>
        <begin position="52"/>
        <end position="149"/>
    </location>
</feature>
<keyword evidence="2" id="KW-0489">Methyltransferase</keyword>
<accession>A0A0H3ABI4</accession>
<dbReference type="Proteomes" id="UP000009173">
    <property type="component" value="Chromosome"/>
</dbReference>
<dbReference type="CDD" id="cd02440">
    <property type="entry name" value="AdoMet_MTases"/>
    <property type="match status" value="1"/>
</dbReference>
<reference evidence="3" key="1">
    <citation type="journal article" date="2009" name="Environ. Microbiol.">
        <title>Contribution of mobile genetic elements to Desulfovibrio vulgaris genome plasticity.</title>
        <authorList>
            <person name="Walker C.B."/>
            <person name="Stolyar S."/>
            <person name="Chivian D."/>
            <person name="Pinel N."/>
            <person name="Gabster J.A."/>
            <person name="Dehal P.S."/>
            <person name="He Z."/>
            <person name="Yang Z.K."/>
            <person name="Yen H.C."/>
            <person name="Zhou J."/>
            <person name="Wall J.D."/>
            <person name="Hazen T.C."/>
            <person name="Arkin A.P."/>
            <person name="Stahl D.A."/>
        </authorList>
    </citation>
    <scope>NUCLEOTIDE SEQUENCE [LARGE SCALE GENOMIC DNA]</scope>
    <source>
        <strain evidence="3">DP4</strain>
    </source>
</reference>
<sequence>MGSNEFMMFYEGLVGEGGDRLYYQFGNAVTACQYKTVIDVASQYVSRKAKVLDWSCGNGHFSHFLTTKCDDVHATSFDDNINSVLMRNPKFSFKRIEPEEHTKMPFSDGAFDSVFSIGVLEHVHETGGDQVTSLLELNRIIKKGGHFLCFHLPNAHSIVERMGQFVPQWVRTRFHLGSPHSRRFSHENVVAMLKKSDFSMVEYGFYNLMPRNSINALPEVIKKNAHFADMYNAVDSFLQANFSKYSTQSYFVAQKL</sequence>
<evidence type="ECO:0000313" key="3">
    <source>
        <dbReference type="Proteomes" id="UP000009173"/>
    </source>
</evidence>
<dbReference type="SUPFAM" id="SSF53335">
    <property type="entry name" value="S-adenosyl-L-methionine-dependent methyltransferases"/>
    <property type="match status" value="1"/>
</dbReference>
<dbReference type="AlphaFoldDB" id="A0A0H3ABI4"/>
<dbReference type="GO" id="GO:0008757">
    <property type="term" value="F:S-adenosylmethionine-dependent methyltransferase activity"/>
    <property type="evidence" value="ECO:0007669"/>
    <property type="project" value="InterPro"/>
</dbReference>
<dbReference type="InterPro" id="IPR013216">
    <property type="entry name" value="Methyltransf_11"/>
</dbReference>
<keyword evidence="2" id="KW-0808">Transferase</keyword>
<organism evidence="2 3">
    <name type="scientific">Nitratidesulfovibrio vulgaris (strain DP4)</name>
    <name type="common">Desulfovibrio vulgaris</name>
    <dbReference type="NCBI Taxonomy" id="391774"/>
    <lineage>
        <taxon>Bacteria</taxon>
        <taxon>Pseudomonadati</taxon>
        <taxon>Thermodesulfobacteriota</taxon>
        <taxon>Desulfovibrionia</taxon>
        <taxon>Desulfovibrionales</taxon>
        <taxon>Desulfovibrionaceae</taxon>
        <taxon>Nitratidesulfovibrio</taxon>
    </lineage>
</organism>
<name>A0A0H3ABI4_NITV4</name>
<dbReference type="GO" id="GO:0032259">
    <property type="term" value="P:methylation"/>
    <property type="evidence" value="ECO:0007669"/>
    <property type="project" value="UniProtKB-KW"/>
</dbReference>
<dbReference type="Pfam" id="PF08241">
    <property type="entry name" value="Methyltransf_11"/>
    <property type="match status" value="1"/>
</dbReference>
<dbReference type="KEGG" id="dvl:Dvul_2693"/>
<dbReference type="HOGENOM" id="CLU_1084746_0_0_7"/>
<dbReference type="EMBL" id="CP000527">
    <property type="protein sequence ID" value="ABM29704.1"/>
    <property type="molecule type" value="Genomic_DNA"/>
</dbReference>
<evidence type="ECO:0000259" key="1">
    <source>
        <dbReference type="Pfam" id="PF08241"/>
    </source>
</evidence>
<dbReference type="Gene3D" id="3.40.50.150">
    <property type="entry name" value="Vaccinia Virus protein VP39"/>
    <property type="match status" value="1"/>
</dbReference>
<protein>
    <submittedName>
        <fullName evidence="2">Methyltransferase type 11</fullName>
    </submittedName>
</protein>
<proteinExistence type="predicted"/>
<evidence type="ECO:0000313" key="2">
    <source>
        <dbReference type="EMBL" id="ABM29704.1"/>
    </source>
</evidence>
<gene>
    <name evidence="2" type="ordered locus">Dvul_2693</name>
</gene>
<dbReference type="InterPro" id="IPR029063">
    <property type="entry name" value="SAM-dependent_MTases_sf"/>
</dbReference>